<dbReference type="GO" id="GO:0009231">
    <property type="term" value="P:riboflavin biosynthetic process"/>
    <property type="evidence" value="ECO:0007669"/>
    <property type="project" value="TreeGrafter"/>
</dbReference>
<keyword evidence="2" id="KW-0479">Metal-binding</keyword>
<dbReference type="EMBL" id="BMPI01000019">
    <property type="protein sequence ID" value="GGM35844.1"/>
    <property type="molecule type" value="Genomic_DNA"/>
</dbReference>
<comment type="caution">
    <text evidence="6">The sequence shown here is derived from an EMBL/GenBank/DDBJ whole genome shotgun (WGS) entry which is preliminary data.</text>
</comment>
<sequence length="276" mass="29223">MDDLIEAWQADGGLLPVSRLPGHELARVAAAADFAVLPVGAVEWHGPHLPFGTDLILAEGFAREVEGAGLRAVSFPAVPYAACPGQTRPWPGTVAVRPEVAVGYLCDVLDGIVAAGFPRVLVVNGHDANMSTVRAAMEWVSGRQRASLMLVNWFQLVDARETTELFGELPSRGHGGAYETSAVLGFDAEAVHLGVAPDLPPRPKLPTTYPYVLVESRPEPWQGWSGHVSLATETVGRRVRELAAARLGEVARAWVAAPLPGPPGADPAPQPHEGNA</sequence>
<evidence type="ECO:0000256" key="3">
    <source>
        <dbReference type="ARBA" id="ARBA00022801"/>
    </source>
</evidence>
<accession>A0A917TSE5</accession>
<keyword evidence="7" id="KW-1185">Reference proteome</keyword>
<dbReference type="SUPFAM" id="SSF102215">
    <property type="entry name" value="Creatininase"/>
    <property type="match status" value="1"/>
</dbReference>
<dbReference type="AlphaFoldDB" id="A0A917TSE5"/>
<evidence type="ECO:0000256" key="4">
    <source>
        <dbReference type="ARBA" id="ARBA00022833"/>
    </source>
</evidence>
<evidence type="ECO:0000256" key="5">
    <source>
        <dbReference type="ARBA" id="ARBA00024029"/>
    </source>
</evidence>
<dbReference type="GO" id="GO:0046872">
    <property type="term" value="F:metal ion binding"/>
    <property type="evidence" value="ECO:0007669"/>
    <property type="project" value="UniProtKB-KW"/>
</dbReference>
<organism evidence="6 7">
    <name type="scientific">Dactylosporangium sucinum</name>
    <dbReference type="NCBI Taxonomy" id="1424081"/>
    <lineage>
        <taxon>Bacteria</taxon>
        <taxon>Bacillati</taxon>
        <taxon>Actinomycetota</taxon>
        <taxon>Actinomycetes</taxon>
        <taxon>Micromonosporales</taxon>
        <taxon>Micromonosporaceae</taxon>
        <taxon>Dactylosporangium</taxon>
    </lineage>
</organism>
<evidence type="ECO:0000256" key="1">
    <source>
        <dbReference type="ARBA" id="ARBA00001947"/>
    </source>
</evidence>
<dbReference type="PANTHER" id="PTHR35005:SF1">
    <property type="entry name" value="2-AMINO-5-FORMYLAMINO-6-RIBOSYLAMINOPYRIMIDIN-4(3H)-ONE 5'-MONOPHOSPHATE DEFORMYLASE"/>
    <property type="match status" value="1"/>
</dbReference>
<keyword evidence="3" id="KW-0378">Hydrolase</keyword>
<comment type="similarity">
    <text evidence="5">Belongs to the creatininase superfamily.</text>
</comment>
<reference evidence="6" key="1">
    <citation type="journal article" date="2014" name="Int. J. Syst. Evol. Microbiol.">
        <title>Complete genome sequence of Corynebacterium casei LMG S-19264T (=DSM 44701T), isolated from a smear-ripened cheese.</title>
        <authorList>
            <consortium name="US DOE Joint Genome Institute (JGI-PGF)"/>
            <person name="Walter F."/>
            <person name="Albersmeier A."/>
            <person name="Kalinowski J."/>
            <person name="Ruckert C."/>
        </authorList>
    </citation>
    <scope>NUCLEOTIDE SEQUENCE</scope>
    <source>
        <strain evidence="6">JCM 19831</strain>
    </source>
</reference>
<comment type="cofactor">
    <cofactor evidence="1">
        <name>Zn(2+)</name>
        <dbReference type="ChEBI" id="CHEBI:29105"/>
    </cofactor>
</comment>
<dbReference type="InterPro" id="IPR024087">
    <property type="entry name" value="Creatininase-like_sf"/>
</dbReference>
<dbReference type="PANTHER" id="PTHR35005">
    <property type="entry name" value="3-DEHYDRO-SCYLLO-INOSOSE HYDROLASE"/>
    <property type="match status" value="1"/>
</dbReference>
<dbReference type="Proteomes" id="UP000642070">
    <property type="component" value="Unassembled WGS sequence"/>
</dbReference>
<dbReference type="Gene3D" id="3.40.50.10310">
    <property type="entry name" value="Creatininase"/>
    <property type="match status" value="1"/>
</dbReference>
<dbReference type="InterPro" id="IPR003785">
    <property type="entry name" value="Creatininase/forma_Hydrolase"/>
</dbReference>
<dbReference type="GO" id="GO:0016811">
    <property type="term" value="F:hydrolase activity, acting on carbon-nitrogen (but not peptide) bonds, in linear amides"/>
    <property type="evidence" value="ECO:0007669"/>
    <property type="project" value="TreeGrafter"/>
</dbReference>
<gene>
    <name evidence="6" type="ORF">GCM10007977_041580</name>
</gene>
<dbReference type="RefSeq" id="WP_190251549.1">
    <property type="nucleotide sequence ID" value="NZ_BMPI01000019.1"/>
</dbReference>
<keyword evidence="4" id="KW-0862">Zinc</keyword>
<protein>
    <submittedName>
        <fullName evidence="6">Creatinine amidohydrolase</fullName>
    </submittedName>
</protein>
<evidence type="ECO:0000256" key="2">
    <source>
        <dbReference type="ARBA" id="ARBA00022723"/>
    </source>
</evidence>
<name>A0A917TSE5_9ACTN</name>
<proteinExistence type="inferred from homology"/>
<reference evidence="6" key="2">
    <citation type="submission" date="2020-09" db="EMBL/GenBank/DDBJ databases">
        <authorList>
            <person name="Sun Q."/>
            <person name="Ohkuma M."/>
        </authorList>
    </citation>
    <scope>NUCLEOTIDE SEQUENCE</scope>
    <source>
        <strain evidence="6">JCM 19831</strain>
    </source>
</reference>
<evidence type="ECO:0000313" key="6">
    <source>
        <dbReference type="EMBL" id="GGM35844.1"/>
    </source>
</evidence>
<evidence type="ECO:0000313" key="7">
    <source>
        <dbReference type="Proteomes" id="UP000642070"/>
    </source>
</evidence>
<dbReference type="Pfam" id="PF02633">
    <property type="entry name" value="Creatininase"/>
    <property type="match status" value="1"/>
</dbReference>